<sequence length="227" mass="22903">MRPLAWLAVTCALYAAARALHRRAPSAWLSPLLVVPAGVVLLLVATGAPYPLYMRGGGWLVRLLGPTTVAFAIPLHRHAALLRRHALELAAGIVSGSAVAVASSALLSRAVGLGPVEAASLVPRSITTPFAMIVAGALGGSPVLAAVFVILTALVGIVVGPVLVRRLRLRSPLSRGALLGMGAHGAGTATALELGAVEGVVASLVMIGAALLLLLATPALRVALHAP</sequence>
<feature type="transmembrane region" description="Helical" evidence="5">
    <location>
        <begin position="131"/>
        <end position="164"/>
    </location>
</feature>
<comment type="subcellular location">
    <subcellularLocation>
        <location evidence="1">Membrane</location>
        <topology evidence="1">Multi-pass membrane protein</topology>
    </subcellularLocation>
</comment>
<keyword evidence="7" id="KW-1185">Reference proteome</keyword>
<dbReference type="RefSeq" id="WP_248353486.1">
    <property type="nucleotide sequence ID" value="NZ_AP025591.1"/>
</dbReference>
<feature type="transmembrane region" description="Helical" evidence="5">
    <location>
        <begin position="200"/>
        <end position="224"/>
    </location>
</feature>
<keyword evidence="3 5" id="KW-1133">Transmembrane helix</keyword>
<evidence type="ECO:0000256" key="1">
    <source>
        <dbReference type="ARBA" id="ARBA00004141"/>
    </source>
</evidence>
<evidence type="ECO:0000256" key="4">
    <source>
        <dbReference type="ARBA" id="ARBA00023136"/>
    </source>
</evidence>
<keyword evidence="2 5" id="KW-0812">Transmembrane</keyword>
<dbReference type="PANTHER" id="PTHR30249">
    <property type="entry name" value="PUTATIVE SEROTONIN TRANSPORTER"/>
    <property type="match status" value="1"/>
</dbReference>
<accession>A0ABN6MWM4</accession>
<evidence type="ECO:0000256" key="2">
    <source>
        <dbReference type="ARBA" id="ARBA00022692"/>
    </source>
</evidence>
<gene>
    <name evidence="6" type="primary">ywbG</name>
    <name evidence="6" type="ORF">AMOR_39620</name>
</gene>
<evidence type="ECO:0008006" key="8">
    <source>
        <dbReference type="Google" id="ProtNLM"/>
    </source>
</evidence>
<dbReference type="EMBL" id="AP025591">
    <property type="protein sequence ID" value="BDG04966.1"/>
    <property type="molecule type" value="Genomic_DNA"/>
</dbReference>
<feature type="transmembrane region" description="Helical" evidence="5">
    <location>
        <begin position="176"/>
        <end position="194"/>
    </location>
</feature>
<name>A0ABN6MWM4_9BACT</name>
<protein>
    <recommendedName>
        <fullName evidence="8">LrgB family protein</fullName>
    </recommendedName>
</protein>
<feature type="transmembrane region" description="Helical" evidence="5">
    <location>
        <begin position="29"/>
        <end position="53"/>
    </location>
</feature>
<keyword evidence="4 5" id="KW-0472">Membrane</keyword>
<feature type="transmembrane region" description="Helical" evidence="5">
    <location>
        <begin position="86"/>
        <end position="111"/>
    </location>
</feature>
<evidence type="ECO:0000313" key="7">
    <source>
        <dbReference type="Proteomes" id="UP001162891"/>
    </source>
</evidence>
<proteinExistence type="predicted"/>
<organism evidence="6 7">
    <name type="scientific">Anaeromyxobacter oryzae</name>
    <dbReference type="NCBI Taxonomy" id="2918170"/>
    <lineage>
        <taxon>Bacteria</taxon>
        <taxon>Pseudomonadati</taxon>
        <taxon>Myxococcota</taxon>
        <taxon>Myxococcia</taxon>
        <taxon>Myxococcales</taxon>
        <taxon>Cystobacterineae</taxon>
        <taxon>Anaeromyxobacteraceae</taxon>
        <taxon>Anaeromyxobacter</taxon>
    </lineage>
</organism>
<dbReference type="PANTHER" id="PTHR30249:SF16">
    <property type="entry name" value="INNER MEMBRANE PROTEIN"/>
    <property type="match status" value="1"/>
</dbReference>
<evidence type="ECO:0000313" key="6">
    <source>
        <dbReference type="EMBL" id="BDG04966.1"/>
    </source>
</evidence>
<evidence type="ECO:0000256" key="5">
    <source>
        <dbReference type="SAM" id="Phobius"/>
    </source>
</evidence>
<dbReference type="Proteomes" id="UP001162891">
    <property type="component" value="Chromosome"/>
</dbReference>
<reference evidence="7" key="1">
    <citation type="journal article" date="2022" name="Int. J. Syst. Evol. Microbiol.">
        <title>Anaeromyxobacter oryzae sp. nov., Anaeromyxobacter diazotrophicus sp. nov. and Anaeromyxobacter paludicola sp. nov., isolated from paddy soils.</title>
        <authorList>
            <person name="Itoh H."/>
            <person name="Xu Z."/>
            <person name="Mise K."/>
            <person name="Masuda Y."/>
            <person name="Ushijima N."/>
            <person name="Hayakawa C."/>
            <person name="Shiratori Y."/>
            <person name="Senoo K."/>
        </authorList>
    </citation>
    <scope>NUCLEOTIDE SEQUENCE [LARGE SCALE GENOMIC DNA]</scope>
    <source>
        <strain evidence="7">Red232</strain>
    </source>
</reference>
<evidence type="ECO:0000256" key="3">
    <source>
        <dbReference type="ARBA" id="ARBA00022989"/>
    </source>
</evidence>
<dbReference type="Pfam" id="PF04172">
    <property type="entry name" value="LrgB"/>
    <property type="match status" value="1"/>
</dbReference>
<dbReference type="InterPro" id="IPR007300">
    <property type="entry name" value="CidB/LrgB"/>
</dbReference>